<evidence type="ECO:0000313" key="5">
    <source>
        <dbReference type="EMBL" id="CEP26405.1"/>
    </source>
</evidence>
<dbReference type="PANTHER" id="PTHR43489">
    <property type="entry name" value="ISOMERASE"/>
    <property type="match status" value="1"/>
</dbReference>
<keyword evidence="1 2" id="KW-0413">Isomerase</keyword>
<dbReference type="InterPro" id="IPR013022">
    <property type="entry name" value="Xyl_isomerase-like_TIM-brl"/>
</dbReference>
<dbReference type="PIRSF" id="PIRSF006241">
    <property type="entry name" value="HyI"/>
    <property type="match status" value="1"/>
</dbReference>
<dbReference type="InterPro" id="IPR026040">
    <property type="entry name" value="HyI-like"/>
</dbReference>
<dbReference type="SUPFAM" id="SSF51658">
    <property type="entry name" value="Xylose isomerase-like"/>
    <property type="match status" value="1"/>
</dbReference>
<dbReference type="Gene3D" id="3.20.20.150">
    <property type="entry name" value="Divalent-metal-dependent TIM barrel enzymes"/>
    <property type="match status" value="1"/>
</dbReference>
<dbReference type="EC" id="5.3.1.22" evidence="5"/>
<feature type="active site" description="Proton donor/acceptor" evidence="3">
    <location>
        <position position="243"/>
    </location>
</feature>
<evidence type="ECO:0000256" key="2">
    <source>
        <dbReference type="PIRNR" id="PIRNR006241"/>
    </source>
</evidence>
<dbReference type="AlphaFoldDB" id="A0A0B7NRB7"/>
<comment type="similarity">
    <text evidence="2">Belongs to the hyi family.</text>
</comment>
<dbReference type="InterPro" id="IPR050417">
    <property type="entry name" value="Sugar_Epim/Isomerase"/>
</dbReference>
<name>A0A0B7NRB7_PROFF</name>
<evidence type="ECO:0000256" key="1">
    <source>
        <dbReference type="ARBA" id="ARBA00023235"/>
    </source>
</evidence>
<reference evidence="5" key="1">
    <citation type="submission" date="2014-08" db="EMBL/GenBank/DDBJ databases">
        <authorList>
            <person name="Falentin Helene"/>
        </authorList>
    </citation>
    <scope>NUCLEOTIDE SEQUENCE</scope>
</reference>
<organism evidence="5">
    <name type="scientific">Propionibacterium freudenreichii subsp. freudenreichii</name>
    <dbReference type="NCBI Taxonomy" id="66712"/>
    <lineage>
        <taxon>Bacteria</taxon>
        <taxon>Bacillati</taxon>
        <taxon>Actinomycetota</taxon>
        <taxon>Actinomycetes</taxon>
        <taxon>Propionibacteriales</taxon>
        <taxon>Propionibacteriaceae</taxon>
        <taxon>Propionibacterium</taxon>
    </lineage>
</organism>
<keyword evidence="5" id="KW-0670">Pyruvate</keyword>
<dbReference type="EMBL" id="LM676409">
    <property type="protein sequence ID" value="CEP26405.1"/>
    <property type="molecule type" value="Genomic_DNA"/>
</dbReference>
<gene>
    <name evidence="5" type="ORF">PFCIRM138_07350</name>
</gene>
<proteinExistence type="inferred from homology"/>
<evidence type="ECO:0000256" key="3">
    <source>
        <dbReference type="PIRSR" id="PIRSR006241-50"/>
    </source>
</evidence>
<feature type="active site" description="Proton donor/acceptor" evidence="3">
    <location>
        <position position="145"/>
    </location>
</feature>
<dbReference type="GO" id="GO:0008903">
    <property type="term" value="F:hydroxypyruvate isomerase activity"/>
    <property type="evidence" value="ECO:0007669"/>
    <property type="project" value="UniProtKB-EC"/>
</dbReference>
<evidence type="ECO:0000259" key="4">
    <source>
        <dbReference type="Pfam" id="PF01261"/>
    </source>
</evidence>
<feature type="domain" description="Xylose isomerase-like TIM barrel" evidence="4">
    <location>
        <begin position="48"/>
        <end position="253"/>
    </location>
</feature>
<dbReference type="InterPro" id="IPR036237">
    <property type="entry name" value="Xyl_isomerase-like_sf"/>
</dbReference>
<dbReference type="Pfam" id="PF01261">
    <property type="entry name" value="AP_endonuc_2"/>
    <property type="match status" value="1"/>
</dbReference>
<sequence>MTASPFTLAACAEMVYLDLPFVERVERIAARGLQVEMWNWNAPDKDLTALAATGADIGSMTGYLTGDLVTDTGRHDFLESARASIEVAHTLGVGRLNFHGTGLGDQGLPVAPVEHVTGAMWARATLTLQELARLGADASVVFTMENLNLPVDHPGTPFSHPDDTRALVSAIDSPALKMNLDLYHAQIGDGQLIETCRQGLPWIGEIQVADVPGRCEPGTGEINYPRIAVALQQMGYTGVVAMEAWASGDPDRALDAFIDAFTPAG</sequence>
<protein>
    <submittedName>
        <fullName evidence="5">Hydroxypyruvate isomerase</fullName>
        <ecNumber evidence="5">5.3.1.22</ecNumber>
    </submittedName>
</protein>
<accession>A0A0B7NRB7</accession>